<dbReference type="PANTHER" id="PTHR16453:SF9">
    <property type="entry name" value="GATOR COMPLEX PROTEIN MIOS"/>
    <property type="match status" value="1"/>
</dbReference>
<dbReference type="InterPro" id="IPR049092">
    <property type="entry name" value="MIOS_a-sol"/>
</dbReference>
<evidence type="ECO:0000313" key="3">
    <source>
        <dbReference type="EMBL" id="VDO75463.1"/>
    </source>
</evidence>
<sequence>MDDPLIRRHLDVDSSQSNYTSNQRNGSDNIPSKRRVPFRGSGVISLLCDNLSSSGTKLTSEVLMHVEWQGIDVKLPFSRYRSPERSRVLRFCMWPLDDTDVVQRPVFESLCSEGQYERAAAMALINLKFDWALSFLNRASSVALALAGYTDTRNELWRTTCANLIKHLQNPYLRVMFVFLSRQGGDFQSILNDDALCLIDRVACACLYLNDDDVSPISITNITVFTVFTKRIFQISSCKCKMLLQECFVSTPKLMIENEITMHIDRFTSLGWLMFGEISSRIQKADLIFVSSHHLYRR</sequence>
<accession>A0A183JIP6</accession>
<dbReference type="AlphaFoldDB" id="A0A183JIP6"/>
<dbReference type="WBParaSite" id="SCUD_0000257001-mRNA-1">
    <property type="protein sequence ID" value="SCUD_0000257001-mRNA-1"/>
    <property type="gene ID" value="SCUD_0000257001"/>
</dbReference>
<dbReference type="Proteomes" id="UP000279833">
    <property type="component" value="Unassembled WGS sequence"/>
</dbReference>
<dbReference type="InterPro" id="IPR037593">
    <property type="entry name" value="MIOS/Sea4"/>
</dbReference>
<reference evidence="3 4" key="2">
    <citation type="submission" date="2018-11" db="EMBL/GenBank/DDBJ databases">
        <authorList>
            <consortium name="Pathogen Informatics"/>
        </authorList>
    </citation>
    <scope>NUCLEOTIDE SEQUENCE [LARGE SCALE GENOMIC DNA]</scope>
    <source>
        <strain evidence="3">Dakar</strain>
        <strain evidence="4">Dakar, Senegal</strain>
    </source>
</reference>
<dbReference type="GO" id="GO:0005737">
    <property type="term" value="C:cytoplasm"/>
    <property type="evidence" value="ECO:0007669"/>
    <property type="project" value="TreeGrafter"/>
</dbReference>
<evidence type="ECO:0000256" key="1">
    <source>
        <dbReference type="SAM" id="MobiDB-lite"/>
    </source>
</evidence>
<evidence type="ECO:0000259" key="2">
    <source>
        <dbReference type="Pfam" id="PF21719"/>
    </source>
</evidence>
<evidence type="ECO:0000313" key="5">
    <source>
        <dbReference type="WBParaSite" id="SCUD_0000257001-mRNA-1"/>
    </source>
</evidence>
<dbReference type="GO" id="GO:1904263">
    <property type="term" value="P:positive regulation of TORC1 signaling"/>
    <property type="evidence" value="ECO:0007669"/>
    <property type="project" value="TreeGrafter"/>
</dbReference>
<dbReference type="Pfam" id="PF21719">
    <property type="entry name" value="MIOS_a-sol"/>
    <property type="match status" value="1"/>
</dbReference>
<dbReference type="PANTHER" id="PTHR16453">
    <property type="entry name" value="WD40 DOMAIN-CONTAINING PROTEIN MIO FAMILY MEMBER"/>
    <property type="match status" value="1"/>
</dbReference>
<keyword evidence="4" id="KW-1185">Reference proteome</keyword>
<dbReference type="GO" id="GO:0034198">
    <property type="term" value="P:cellular response to amino acid starvation"/>
    <property type="evidence" value="ECO:0007669"/>
    <property type="project" value="TreeGrafter"/>
</dbReference>
<gene>
    <name evidence="3" type="ORF">SCUD_LOCUS2570</name>
</gene>
<organism evidence="5">
    <name type="scientific">Schistosoma curassoni</name>
    <dbReference type="NCBI Taxonomy" id="6186"/>
    <lineage>
        <taxon>Eukaryota</taxon>
        <taxon>Metazoa</taxon>
        <taxon>Spiralia</taxon>
        <taxon>Lophotrochozoa</taxon>
        <taxon>Platyhelminthes</taxon>
        <taxon>Trematoda</taxon>
        <taxon>Digenea</taxon>
        <taxon>Strigeidida</taxon>
        <taxon>Schistosomatoidea</taxon>
        <taxon>Schistosomatidae</taxon>
        <taxon>Schistosoma</taxon>
    </lineage>
</organism>
<feature type="compositionally biased region" description="Polar residues" evidence="1">
    <location>
        <begin position="13"/>
        <end position="30"/>
    </location>
</feature>
<dbReference type="STRING" id="6186.A0A183JIP6"/>
<name>A0A183JIP6_9TREM</name>
<protein>
    <submittedName>
        <fullName evidence="5">RICTOR_V domain-containing protein</fullName>
    </submittedName>
</protein>
<reference evidence="5" key="1">
    <citation type="submission" date="2016-06" db="UniProtKB">
        <authorList>
            <consortium name="WormBaseParasite"/>
        </authorList>
    </citation>
    <scope>IDENTIFICATION</scope>
</reference>
<feature type="domain" description="MIOS-like alpha-solenoid" evidence="2">
    <location>
        <begin position="35"/>
        <end position="208"/>
    </location>
</feature>
<dbReference type="EMBL" id="UZAK01002537">
    <property type="protein sequence ID" value="VDO75463.1"/>
    <property type="molecule type" value="Genomic_DNA"/>
</dbReference>
<feature type="region of interest" description="Disordered" evidence="1">
    <location>
        <begin position="12"/>
        <end position="32"/>
    </location>
</feature>
<proteinExistence type="predicted"/>
<evidence type="ECO:0000313" key="4">
    <source>
        <dbReference type="Proteomes" id="UP000279833"/>
    </source>
</evidence>